<feature type="coiled-coil region" evidence="1">
    <location>
        <begin position="61"/>
        <end position="95"/>
    </location>
</feature>
<accession>A0A9W7X2U8</accession>
<dbReference type="PANTHER" id="PTHR11505">
    <property type="entry name" value="L1 TRANSPOSABLE ELEMENT-RELATED"/>
    <property type="match status" value="1"/>
</dbReference>
<sequence length="245" mass="27790">MPEKSARKIAEKKDGAAPHEDDQSGDQAALTSRVATDLSPEASKVVESLTVNIAKMIDSKLELILEKIQDVSKEVQRTNNRVEEAEQRISEKTEGQAAVNFMEKWIPDILCLKTKNGRVKLERAHRIGAPGSERYTRSIIVRFHNFVDRQRVMDTARQLKEVRFEGKRIYFFQDFSAETQRKRLGFDEARKRLRDMGLRYSLTYPAALRITADNSVKVFNSPEKAMAFIDALRCPAADASDVSVA</sequence>
<evidence type="ECO:0000256" key="1">
    <source>
        <dbReference type="SAM" id="Coils"/>
    </source>
</evidence>
<comment type="caution">
    <text evidence="3">The sequence shown here is derived from an EMBL/GenBank/DDBJ whole genome shotgun (WGS) entry which is preliminary data.</text>
</comment>
<name>A0A9W7X2U8_TRIRA</name>
<organism evidence="3 4">
    <name type="scientific">Triplophysa rosa</name>
    <name type="common">Cave loach</name>
    <dbReference type="NCBI Taxonomy" id="992332"/>
    <lineage>
        <taxon>Eukaryota</taxon>
        <taxon>Metazoa</taxon>
        <taxon>Chordata</taxon>
        <taxon>Craniata</taxon>
        <taxon>Vertebrata</taxon>
        <taxon>Euteleostomi</taxon>
        <taxon>Actinopterygii</taxon>
        <taxon>Neopterygii</taxon>
        <taxon>Teleostei</taxon>
        <taxon>Ostariophysi</taxon>
        <taxon>Cypriniformes</taxon>
        <taxon>Nemacheilidae</taxon>
        <taxon>Triplophysa</taxon>
    </lineage>
</organism>
<protein>
    <recommendedName>
        <fullName evidence="5">LINE-1 type transposase domain-containing protein 1 ES cell-associated protein 11</fullName>
    </recommendedName>
</protein>
<reference evidence="3" key="1">
    <citation type="submission" date="2021-02" db="EMBL/GenBank/DDBJ databases">
        <title>Comparative genomics reveals that relaxation of natural selection precedes convergent phenotypic evolution of cavefish.</title>
        <authorList>
            <person name="Peng Z."/>
        </authorList>
    </citation>
    <scope>NUCLEOTIDE SEQUENCE</scope>
    <source>
        <tissue evidence="3">Muscle</tissue>
    </source>
</reference>
<evidence type="ECO:0000313" key="3">
    <source>
        <dbReference type="EMBL" id="KAI7812581.1"/>
    </source>
</evidence>
<dbReference type="InterPro" id="IPR042566">
    <property type="entry name" value="L1_C"/>
</dbReference>
<feature type="compositionally biased region" description="Basic and acidic residues" evidence="2">
    <location>
        <begin position="1"/>
        <end position="22"/>
    </location>
</feature>
<feature type="region of interest" description="Disordered" evidence="2">
    <location>
        <begin position="1"/>
        <end position="35"/>
    </location>
</feature>
<dbReference type="AlphaFoldDB" id="A0A9W7X2U8"/>
<dbReference type="Proteomes" id="UP001059041">
    <property type="component" value="Linkage Group LG2"/>
</dbReference>
<dbReference type="EMBL" id="JAFHDT010000002">
    <property type="protein sequence ID" value="KAI7812581.1"/>
    <property type="molecule type" value="Genomic_DNA"/>
</dbReference>
<gene>
    <name evidence="3" type="ORF">IRJ41_004791</name>
</gene>
<proteinExistence type="predicted"/>
<keyword evidence="1" id="KW-0175">Coiled coil</keyword>
<keyword evidence="4" id="KW-1185">Reference proteome</keyword>
<feature type="compositionally biased region" description="Polar residues" evidence="2">
    <location>
        <begin position="25"/>
        <end position="34"/>
    </location>
</feature>
<evidence type="ECO:0000256" key="2">
    <source>
        <dbReference type="SAM" id="MobiDB-lite"/>
    </source>
</evidence>
<evidence type="ECO:0008006" key="5">
    <source>
        <dbReference type="Google" id="ProtNLM"/>
    </source>
</evidence>
<evidence type="ECO:0000313" key="4">
    <source>
        <dbReference type="Proteomes" id="UP001059041"/>
    </source>
</evidence>
<dbReference type="Gene3D" id="3.30.250.20">
    <property type="entry name" value="L1 transposable element, C-terminal domain"/>
    <property type="match status" value="1"/>
</dbReference>
<dbReference type="InterPro" id="IPR004244">
    <property type="entry name" value="Transposase_22"/>
</dbReference>